<dbReference type="Proteomes" id="UP001445472">
    <property type="component" value="Unassembled WGS sequence"/>
</dbReference>
<gene>
    <name evidence="1" type="ORF">ABT276_04780</name>
</gene>
<reference evidence="1 2" key="1">
    <citation type="submission" date="2024-06" db="EMBL/GenBank/DDBJ databases">
        <title>The Natural Products Discovery Center: Release of the First 8490 Sequenced Strains for Exploring Actinobacteria Biosynthetic Diversity.</title>
        <authorList>
            <person name="Kalkreuter E."/>
            <person name="Kautsar S.A."/>
            <person name="Yang D."/>
            <person name="Bader C.D."/>
            <person name="Teijaro C.N."/>
            <person name="Fluegel L."/>
            <person name="Davis C.M."/>
            <person name="Simpson J.R."/>
            <person name="Lauterbach L."/>
            <person name="Steele A.D."/>
            <person name="Gui C."/>
            <person name="Meng S."/>
            <person name="Li G."/>
            <person name="Viehrig K."/>
            <person name="Ye F."/>
            <person name="Su P."/>
            <person name="Kiefer A.F."/>
            <person name="Nichols A."/>
            <person name="Cepeda A.J."/>
            <person name="Yan W."/>
            <person name="Fan B."/>
            <person name="Jiang Y."/>
            <person name="Adhikari A."/>
            <person name="Zheng C.-J."/>
            <person name="Schuster L."/>
            <person name="Cowan T.M."/>
            <person name="Smanski M.J."/>
            <person name="Chevrette M.G."/>
            <person name="De Carvalho L.P.S."/>
            <person name="Shen B."/>
        </authorList>
    </citation>
    <scope>NUCLEOTIDE SEQUENCE [LARGE SCALE GENOMIC DNA]</scope>
    <source>
        <strain evidence="1 2">NPDC000837</strain>
    </source>
</reference>
<dbReference type="EMBL" id="JBEPBX010000003">
    <property type="protein sequence ID" value="MER6612698.1"/>
    <property type="molecule type" value="Genomic_DNA"/>
</dbReference>
<dbReference type="RefSeq" id="WP_351975081.1">
    <property type="nucleotide sequence ID" value="NZ_JBEPBX010000003.1"/>
</dbReference>
<keyword evidence="2" id="KW-1185">Reference proteome</keyword>
<accession>A0ABV1UPG1</accession>
<evidence type="ECO:0000313" key="2">
    <source>
        <dbReference type="Proteomes" id="UP001445472"/>
    </source>
</evidence>
<protein>
    <recommendedName>
        <fullName evidence="3">Secreted protein</fullName>
    </recommendedName>
</protein>
<organism evidence="1 2">
    <name type="scientific">Streptomyces xantholiticus</name>
    <dbReference type="NCBI Taxonomy" id="68285"/>
    <lineage>
        <taxon>Bacteria</taxon>
        <taxon>Bacillati</taxon>
        <taxon>Actinomycetota</taxon>
        <taxon>Actinomycetes</taxon>
        <taxon>Kitasatosporales</taxon>
        <taxon>Streptomycetaceae</taxon>
        <taxon>Streptomyces</taxon>
    </lineage>
</organism>
<name>A0ABV1UPG1_9ACTN</name>
<comment type="caution">
    <text evidence="1">The sequence shown here is derived from an EMBL/GenBank/DDBJ whole genome shotgun (WGS) entry which is preliminary data.</text>
</comment>
<evidence type="ECO:0000313" key="1">
    <source>
        <dbReference type="EMBL" id="MER6612698.1"/>
    </source>
</evidence>
<dbReference type="PROSITE" id="PS51257">
    <property type="entry name" value="PROKAR_LIPOPROTEIN"/>
    <property type="match status" value="1"/>
</dbReference>
<proteinExistence type="predicted"/>
<evidence type="ECO:0008006" key="3">
    <source>
        <dbReference type="Google" id="ProtNLM"/>
    </source>
</evidence>
<sequence>MRHTAIITTALLIAGLTVGCSSNDKGDAKPEAATPKVPTTVTATATQVLSEEEISQQCTNAVAEAAPGWDDWNLDIAGWKDDPKTPEVCKTLDNLAFHKAFVDGLDNAAACDTPAALPGKC</sequence>